<dbReference type="PANTHER" id="PTHR43199">
    <property type="entry name" value="GLUTATHIONE HYDROLASE"/>
    <property type="match status" value="1"/>
</dbReference>
<accession>A0ABX1T5D3</accession>
<dbReference type="Proteomes" id="UP000886469">
    <property type="component" value="Unassembled WGS sequence"/>
</dbReference>
<dbReference type="Pfam" id="PF01019">
    <property type="entry name" value="G_glu_transpept"/>
    <property type="match status" value="1"/>
</dbReference>
<gene>
    <name evidence="3" type="ORF">E4Q08_01365</name>
</gene>
<dbReference type="InterPro" id="IPR051792">
    <property type="entry name" value="GGT_bact"/>
</dbReference>
<organism evidence="3 4">
    <name type="scientific">Candidatus Accumulibacter contiguus</name>
    <dbReference type="NCBI Taxonomy" id="2954381"/>
    <lineage>
        <taxon>Bacteria</taxon>
        <taxon>Pseudomonadati</taxon>
        <taxon>Pseudomonadota</taxon>
        <taxon>Betaproteobacteria</taxon>
        <taxon>Candidatus Accumulibacter</taxon>
    </lineage>
</organism>
<evidence type="ECO:0000313" key="4">
    <source>
        <dbReference type="Proteomes" id="UP000886469"/>
    </source>
</evidence>
<dbReference type="InterPro" id="IPR029055">
    <property type="entry name" value="Ntn_hydrolases_N"/>
</dbReference>
<name>A0ABX1T5D3_9PROT</name>
<evidence type="ECO:0000256" key="2">
    <source>
        <dbReference type="SAM" id="MobiDB-lite"/>
    </source>
</evidence>
<dbReference type="PANTHER" id="PTHR43199:SF1">
    <property type="entry name" value="GLUTATHIONE HYDROLASE PROENZYME"/>
    <property type="match status" value="1"/>
</dbReference>
<comment type="caution">
    <text evidence="3">The sequence shown here is derived from an EMBL/GenBank/DDBJ whole genome shotgun (WGS) entry which is preliminary data.</text>
</comment>
<proteinExistence type="inferred from homology"/>
<keyword evidence="4" id="KW-1185">Reference proteome</keyword>
<comment type="similarity">
    <text evidence="1">Belongs to the gamma-glutamyltransferase family.</text>
</comment>
<dbReference type="SUPFAM" id="SSF56235">
    <property type="entry name" value="N-terminal nucleophile aminohydrolases (Ntn hydrolases)"/>
    <property type="match status" value="1"/>
</dbReference>
<feature type="region of interest" description="Disordered" evidence="2">
    <location>
        <begin position="1"/>
        <end position="22"/>
    </location>
</feature>
<protein>
    <recommendedName>
        <fullName evidence="5">Gamma-glutamyltransferase</fullName>
    </recommendedName>
</protein>
<evidence type="ECO:0000256" key="1">
    <source>
        <dbReference type="ARBA" id="ARBA00009381"/>
    </source>
</evidence>
<dbReference type="EMBL" id="SPMX01000003">
    <property type="protein sequence ID" value="NMQ04007.1"/>
    <property type="molecule type" value="Genomic_DNA"/>
</dbReference>
<evidence type="ECO:0008006" key="5">
    <source>
        <dbReference type="Google" id="ProtNLM"/>
    </source>
</evidence>
<reference evidence="3" key="1">
    <citation type="submission" date="2019-03" db="EMBL/GenBank/DDBJ databases">
        <title>Metabolic reconstructions from genomes of highly enriched 'Candidatus Accumulibacter' and 'Candidatus Competibacter' bioreactor populations.</title>
        <authorList>
            <person name="Annavajhala M.K."/>
            <person name="Welles L."/>
            <person name="Abbas B."/>
            <person name="Sorokin D."/>
            <person name="Park H."/>
            <person name="Van Loosdrecht M."/>
            <person name="Chandran K."/>
        </authorList>
    </citation>
    <scope>NUCLEOTIDE SEQUENCE</scope>
    <source>
        <strain evidence="3">SBR_L</strain>
    </source>
</reference>
<sequence length="149" mass="15764">MMERVRSMAMSHSPKAGKSTKTTTNHIGRHITLHYTLTMSIRGVIAASEPHTALAGARLLRRGGNAVDAIVAAKFAATVTELPLTSLGGGGACIWGDARDGYEVLDFFCCRAGAWPRSVSRTGLCAGDHRFRPDQAGLSHRQSGGSGSR</sequence>
<evidence type="ECO:0000313" key="3">
    <source>
        <dbReference type="EMBL" id="NMQ04007.1"/>
    </source>
</evidence>